<dbReference type="EMBL" id="JASCIQ010000014">
    <property type="protein sequence ID" value="MDI3405156.1"/>
    <property type="molecule type" value="Genomic_DNA"/>
</dbReference>
<evidence type="ECO:0000256" key="1">
    <source>
        <dbReference type="SAM" id="MobiDB-lite"/>
    </source>
</evidence>
<feature type="domain" description="PepSY" evidence="2">
    <location>
        <begin position="90"/>
        <end position="144"/>
    </location>
</feature>
<sequence length="234" mass="24078">MGALATGCGGNEDSDAAKKTSKAAEAKKAAAQTESPYQSESPSASPSPTGSPTASASPSPTGSASPSPANTLTDDQAERKALVPKVKVQYDKALTAAVAAVPDSKPVSIELQSSQDGTPWWEAGVAKADGSMSTVRVDAVSGKAEKPKPETDQDAEDKKQLADLLGKAKITPEDAAAVATGQTEGTVSSVELDDNDQGATIWSVDVISPKDWSKTSYDIDATTKKVLKQDVDRD</sequence>
<comment type="caution">
    <text evidence="3">The sequence shown here is derived from an EMBL/GenBank/DDBJ whole genome shotgun (WGS) entry which is preliminary data.</text>
</comment>
<protein>
    <submittedName>
        <fullName evidence="3">PepSY domain-containing protein</fullName>
    </submittedName>
</protein>
<evidence type="ECO:0000313" key="3">
    <source>
        <dbReference type="EMBL" id="MDI3405156.1"/>
    </source>
</evidence>
<feature type="region of interest" description="Disordered" evidence="1">
    <location>
        <begin position="178"/>
        <end position="199"/>
    </location>
</feature>
<dbReference type="Proteomes" id="UP001223978">
    <property type="component" value="Unassembled WGS sequence"/>
</dbReference>
<feature type="compositionally biased region" description="Low complexity" evidence="1">
    <location>
        <begin position="41"/>
        <end position="69"/>
    </location>
</feature>
<reference evidence="3 4" key="1">
    <citation type="submission" date="2023-05" db="EMBL/GenBank/DDBJ databases">
        <title>Draft genome sequence of Streptomyces sp. B-S-A6 isolated from a cave soil in Thailand.</title>
        <authorList>
            <person name="Chamroensaksri N."/>
            <person name="Muangham S."/>
        </authorList>
    </citation>
    <scope>NUCLEOTIDE SEQUENCE [LARGE SCALE GENOMIC DNA]</scope>
    <source>
        <strain evidence="3 4">B-S-A6</strain>
    </source>
</reference>
<feature type="compositionally biased region" description="Polar residues" evidence="1">
    <location>
        <begin position="180"/>
        <end position="189"/>
    </location>
</feature>
<dbReference type="Pfam" id="PF03413">
    <property type="entry name" value="PepSY"/>
    <property type="match status" value="2"/>
</dbReference>
<dbReference type="RefSeq" id="WP_282543102.1">
    <property type="nucleotide sequence ID" value="NZ_JASCIQ010000014.1"/>
</dbReference>
<feature type="domain" description="PepSY" evidence="2">
    <location>
        <begin position="169"/>
        <end position="229"/>
    </location>
</feature>
<name>A0ABT6SAD8_9ACTN</name>
<dbReference type="InterPro" id="IPR025711">
    <property type="entry name" value="PepSY"/>
</dbReference>
<proteinExistence type="predicted"/>
<evidence type="ECO:0000313" key="4">
    <source>
        <dbReference type="Proteomes" id="UP001223978"/>
    </source>
</evidence>
<organism evidence="3 4">
    <name type="scientific">Streptomyces cavernicola</name>
    <dbReference type="NCBI Taxonomy" id="3043613"/>
    <lineage>
        <taxon>Bacteria</taxon>
        <taxon>Bacillati</taxon>
        <taxon>Actinomycetota</taxon>
        <taxon>Actinomycetes</taxon>
        <taxon>Kitasatosporales</taxon>
        <taxon>Streptomycetaceae</taxon>
        <taxon>Streptomyces</taxon>
    </lineage>
</organism>
<gene>
    <name evidence="3" type="ORF">QIS96_15175</name>
</gene>
<keyword evidence="4" id="KW-1185">Reference proteome</keyword>
<dbReference type="Gene3D" id="3.10.450.40">
    <property type="match status" value="2"/>
</dbReference>
<evidence type="ECO:0000259" key="2">
    <source>
        <dbReference type="Pfam" id="PF03413"/>
    </source>
</evidence>
<feature type="compositionally biased region" description="Basic and acidic residues" evidence="1">
    <location>
        <begin position="15"/>
        <end position="28"/>
    </location>
</feature>
<accession>A0ABT6SAD8</accession>
<feature type="region of interest" description="Disordered" evidence="1">
    <location>
        <begin position="1"/>
        <end position="80"/>
    </location>
</feature>